<dbReference type="Pfam" id="PF00563">
    <property type="entry name" value="EAL"/>
    <property type="match status" value="1"/>
</dbReference>
<dbReference type="Gene3D" id="3.30.450.20">
    <property type="entry name" value="PAS domain"/>
    <property type="match status" value="1"/>
</dbReference>
<feature type="transmembrane region" description="Helical" evidence="1">
    <location>
        <begin position="21"/>
        <end position="40"/>
    </location>
</feature>
<sequence length="828" mass="90079">MRLPGMAADWEMSCMSIHLRLIIGSSIFAVLALLFAAFSYHSQSVSLGFAQNFYDGGIDPLGRLQVAKGKTVALAESLGAEGAAVGNDAQVRLEPAMRTISSIKADVQTALDQSGSAEVQAILSELLYPLSRLEASGGNMSARMAAREIASTALVLDRAVTALNADLVQTKAVAVGAIESARLRNFAGLAAILIGMAGFAVFLSRSVGASLRRVSGLARNLASGIECDMIEARGPSEVRDVLNALRQMQEHCEKLETMMLDKVDLMAGRLDTQQDQLTAALNNMTQALCMLDGQKRMILCNETFTELFGDHPAGTNARDFFTDARLTGRVAPNDTASHIQEVGEGQIMEVKRRGMSGDGLLITFEDITEREAIARRLQHLSGHDALTELPNRGVFAEILDEALGKGRKALTIAVIDIRGFKTINDTYGHPVGDAILRQCGARLIEKAGTKATVARLGGNEFAVILLGGRSAADAEDLARSMVASFDEPFEVEGRHISAAGSVGALYVAGGKRPVDLDAAIALQNCDLALYQAKQSAGSSYRMFQPSMRQKLQQRRELEIDLQKAIEEGQFELFYQPFVDTGRRAISGFEALLRWNHPERGRVSPSTFIPLAEETGMITPIGLWALETACEQASNWVSDLAISVNLSAVQFKSPTLVADVRRVLAKSGLQPSRLQIEVTESLFLDEGDKVLSILTEFRRMGLTISMDDFGTGYSSLGYLNRFPFDKIKIDQSFVRDMSRPENIAIVRSVIGLSNALDMRVIAEGIETPEQMRILYAEGCREMQGYYFSRPRPASDLPKMLVEIADRWPHEFEALTQEAIEPRSAAATAA</sequence>
<keyword evidence="1" id="KW-0812">Transmembrane</keyword>
<organism evidence="4 5">
    <name type="scientific">Aurantimonas manganoxydans (strain ATCC BAA-1229 / DSM 21871 / SI85-9A1)</name>
    <dbReference type="NCBI Taxonomy" id="287752"/>
    <lineage>
        <taxon>Bacteria</taxon>
        <taxon>Pseudomonadati</taxon>
        <taxon>Pseudomonadota</taxon>
        <taxon>Alphaproteobacteria</taxon>
        <taxon>Hyphomicrobiales</taxon>
        <taxon>Aurantimonadaceae</taxon>
        <taxon>Aurantimonas</taxon>
    </lineage>
</organism>
<dbReference type="InterPro" id="IPR043128">
    <property type="entry name" value="Rev_trsase/Diguanyl_cyclase"/>
</dbReference>
<evidence type="ECO:0000313" key="5">
    <source>
        <dbReference type="Proteomes" id="UP000000321"/>
    </source>
</evidence>
<dbReference type="Gene3D" id="3.30.70.270">
    <property type="match status" value="1"/>
</dbReference>
<dbReference type="SUPFAM" id="SSF55785">
    <property type="entry name" value="PYP-like sensor domain (PAS domain)"/>
    <property type="match status" value="1"/>
</dbReference>
<dbReference type="Pfam" id="PF00990">
    <property type="entry name" value="GGDEF"/>
    <property type="match status" value="1"/>
</dbReference>
<comment type="caution">
    <text evidence="4">The sequence shown here is derived from an EMBL/GenBank/DDBJ whole genome shotgun (WGS) entry which is preliminary data.</text>
</comment>
<dbReference type="InterPro" id="IPR035919">
    <property type="entry name" value="EAL_sf"/>
</dbReference>
<dbReference type="AlphaFoldDB" id="Q1YLJ5"/>
<keyword evidence="1" id="KW-0472">Membrane</keyword>
<dbReference type="InterPro" id="IPR035965">
    <property type="entry name" value="PAS-like_dom_sf"/>
</dbReference>
<reference evidence="4 5" key="1">
    <citation type="journal article" date="2008" name="Appl. Environ. Microbiol.">
        <title>Genomic insights into Mn(II) oxidation by the marine alphaproteobacterium Aurantimonas sp. strain SI85-9A1.</title>
        <authorList>
            <person name="Dick G.J."/>
            <person name="Podell S."/>
            <person name="Johnson H.A."/>
            <person name="Rivera-Espinoza Y."/>
            <person name="Bernier-Latmani R."/>
            <person name="McCarthy J.K."/>
            <person name="Torpey J.W."/>
            <person name="Clement B.G."/>
            <person name="Gaasterland T."/>
            <person name="Tebo B.M."/>
        </authorList>
    </citation>
    <scope>NUCLEOTIDE SEQUENCE [LARGE SCALE GENOMIC DNA]</scope>
    <source>
        <strain evidence="4 5">SI85-9A1</strain>
    </source>
</reference>
<dbReference type="HOGENOM" id="CLU_000445_70_49_5"/>
<name>Q1YLJ5_AURMS</name>
<dbReference type="Gene3D" id="3.20.20.450">
    <property type="entry name" value="EAL domain"/>
    <property type="match status" value="1"/>
</dbReference>
<keyword evidence="1" id="KW-1133">Transmembrane helix</keyword>
<dbReference type="PANTHER" id="PTHR44757:SF2">
    <property type="entry name" value="BIOFILM ARCHITECTURE MAINTENANCE PROTEIN MBAA"/>
    <property type="match status" value="1"/>
</dbReference>
<dbReference type="CDD" id="cd01949">
    <property type="entry name" value="GGDEF"/>
    <property type="match status" value="1"/>
</dbReference>
<dbReference type="Pfam" id="PF12860">
    <property type="entry name" value="PAS_7"/>
    <property type="match status" value="1"/>
</dbReference>
<keyword evidence="5" id="KW-1185">Reference proteome</keyword>
<dbReference type="PANTHER" id="PTHR44757">
    <property type="entry name" value="DIGUANYLATE CYCLASE DGCP"/>
    <property type="match status" value="1"/>
</dbReference>
<protein>
    <submittedName>
        <fullName evidence="4">Possible signaling protein with EAL domain</fullName>
    </submittedName>
</protein>
<dbReference type="PROSITE" id="PS50883">
    <property type="entry name" value="EAL"/>
    <property type="match status" value="1"/>
</dbReference>
<dbReference type="PROSITE" id="PS50887">
    <property type="entry name" value="GGDEF"/>
    <property type="match status" value="1"/>
</dbReference>
<evidence type="ECO:0000313" key="4">
    <source>
        <dbReference type="EMBL" id="EAS51736.1"/>
    </source>
</evidence>
<accession>Q1YLJ5</accession>
<evidence type="ECO:0000259" key="2">
    <source>
        <dbReference type="PROSITE" id="PS50883"/>
    </source>
</evidence>
<dbReference type="NCBIfam" id="TIGR00254">
    <property type="entry name" value="GGDEF"/>
    <property type="match status" value="1"/>
</dbReference>
<evidence type="ECO:0000256" key="1">
    <source>
        <dbReference type="SAM" id="Phobius"/>
    </source>
</evidence>
<dbReference type="InterPro" id="IPR029787">
    <property type="entry name" value="Nucleotide_cyclase"/>
</dbReference>
<dbReference type="SUPFAM" id="SSF55073">
    <property type="entry name" value="Nucleotide cyclase"/>
    <property type="match status" value="1"/>
</dbReference>
<dbReference type="EMBL" id="AAPJ01000001">
    <property type="protein sequence ID" value="EAS51736.1"/>
    <property type="molecule type" value="Genomic_DNA"/>
</dbReference>
<dbReference type="CDD" id="cd01948">
    <property type="entry name" value="EAL"/>
    <property type="match status" value="1"/>
</dbReference>
<gene>
    <name evidence="4" type="ORF">SI859A1_02552</name>
</gene>
<dbReference type="SMART" id="SM00267">
    <property type="entry name" value="GGDEF"/>
    <property type="match status" value="1"/>
</dbReference>
<dbReference type="InterPro" id="IPR000160">
    <property type="entry name" value="GGDEF_dom"/>
</dbReference>
<feature type="domain" description="GGDEF" evidence="3">
    <location>
        <begin position="408"/>
        <end position="545"/>
    </location>
</feature>
<feature type="domain" description="EAL" evidence="2">
    <location>
        <begin position="554"/>
        <end position="803"/>
    </location>
</feature>
<evidence type="ECO:0000259" key="3">
    <source>
        <dbReference type="PROSITE" id="PS50887"/>
    </source>
</evidence>
<dbReference type="Proteomes" id="UP000000321">
    <property type="component" value="Unassembled WGS sequence"/>
</dbReference>
<dbReference type="BioCyc" id="AURANTIMONAS:SI859A1_02552-MONOMER"/>
<dbReference type="SUPFAM" id="SSF141868">
    <property type="entry name" value="EAL domain-like"/>
    <property type="match status" value="1"/>
</dbReference>
<dbReference type="SMART" id="SM00052">
    <property type="entry name" value="EAL"/>
    <property type="match status" value="1"/>
</dbReference>
<proteinExistence type="predicted"/>
<dbReference type="InterPro" id="IPR052155">
    <property type="entry name" value="Biofilm_reg_signaling"/>
</dbReference>
<dbReference type="InterPro" id="IPR001633">
    <property type="entry name" value="EAL_dom"/>
</dbReference>